<dbReference type="AlphaFoldDB" id="H1YWG8"/>
<evidence type="ECO:0000256" key="7">
    <source>
        <dbReference type="HAMAP-Rule" id="MF_00308"/>
    </source>
</evidence>
<accession>H1YWG8</accession>
<dbReference type="InterPro" id="IPR009053">
    <property type="entry name" value="Prefoldin"/>
</dbReference>
<comment type="subcellular location">
    <subcellularLocation>
        <location evidence="7">Cytoplasm</location>
    </subcellularLocation>
</comment>
<dbReference type="EMBL" id="CM001436">
    <property type="protein sequence ID" value="EHQ35770.1"/>
    <property type="molecule type" value="Genomic_DNA"/>
</dbReference>
<keyword evidence="7" id="KW-0963">Cytoplasm</keyword>
<evidence type="ECO:0000313" key="9">
    <source>
        <dbReference type="Proteomes" id="UP000005741"/>
    </source>
</evidence>
<dbReference type="GO" id="GO:0051082">
    <property type="term" value="F:unfolded protein binding"/>
    <property type="evidence" value="ECO:0007669"/>
    <property type="project" value="UniProtKB-UniRule"/>
</dbReference>
<proteinExistence type="inferred from homology"/>
<dbReference type="CDD" id="cd23160">
    <property type="entry name" value="Prefoldin_alpha_GimC"/>
    <property type="match status" value="1"/>
</dbReference>
<dbReference type="GO" id="GO:0005737">
    <property type="term" value="C:cytoplasm"/>
    <property type="evidence" value="ECO:0007669"/>
    <property type="project" value="UniProtKB-SubCell"/>
</dbReference>
<comment type="similarity">
    <text evidence="7">Belongs to the prefoldin alpha subunit family.</text>
</comment>
<dbReference type="HAMAP" id="MF_00308">
    <property type="entry name" value="PfdA"/>
    <property type="match status" value="1"/>
</dbReference>
<organism evidence="8 9">
    <name type="scientific">Methanoplanus limicola DSM 2279</name>
    <dbReference type="NCBI Taxonomy" id="937775"/>
    <lineage>
        <taxon>Archaea</taxon>
        <taxon>Methanobacteriati</taxon>
        <taxon>Methanobacteriota</taxon>
        <taxon>Stenosarchaea group</taxon>
        <taxon>Methanomicrobia</taxon>
        <taxon>Methanomicrobiales</taxon>
        <taxon>Methanomicrobiaceae</taxon>
        <taxon>Methanoplanus</taxon>
    </lineage>
</organism>
<comment type="subunit">
    <text evidence="2 7">Heterohexamer of two alpha and four beta subunits.</text>
</comment>
<evidence type="ECO:0000256" key="1">
    <source>
        <dbReference type="ARBA" id="ARBA00010048"/>
    </source>
</evidence>
<dbReference type="InterPro" id="IPR011599">
    <property type="entry name" value="PFD_alpha_archaea"/>
</dbReference>
<dbReference type="GO" id="GO:0006457">
    <property type="term" value="P:protein folding"/>
    <property type="evidence" value="ECO:0007669"/>
    <property type="project" value="UniProtKB-UniRule"/>
</dbReference>
<comment type="similarity">
    <text evidence="1">Belongs to the prefoldin subunit alpha family.</text>
</comment>
<comment type="function">
    <text evidence="4 7">Molecular chaperone capable of stabilizing a range of proteins. Seems to fulfill an ATP-independent, HSP70-like function in archaeal de novo protein folding.</text>
</comment>
<dbReference type="InParanoid" id="H1YWG8"/>
<reference evidence="8 9" key="1">
    <citation type="submission" date="2011-10" db="EMBL/GenBank/DDBJ databases">
        <title>The Improved High-Quality Draft genome of Methanoplanus limicola DSM 2279.</title>
        <authorList>
            <consortium name="US DOE Joint Genome Institute (JGI-PGF)"/>
            <person name="Lucas S."/>
            <person name="Copeland A."/>
            <person name="Lapidus A."/>
            <person name="Glavina del Rio T."/>
            <person name="Dalin E."/>
            <person name="Tice H."/>
            <person name="Bruce D."/>
            <person name="Goodwin L."/>
            <person name="Pitluck S."/>
            <person name="Peters L."/>
            <person name="Mikhailova N."/>
            <person name="Lu M."/>
            <person name="Kyrpides N."/>
            <person name="Mavromatis K."/>
            <person name="Ivanova N."/>
            <person name="Markowitz V."/>
            <person name="Cheng J.-F."/>
            <person name="Hugenholtz P."/>
            <person name="Woyke T."/>
            <person name="Wu D."/>
            <person name="Wirth R."/>
            <person name="Brambilla E.-M."/>
            <person name="Klenk H.-P."/>
            <person name="Eisen J.A."/>
        </authorList>
    </citation>
    <scope>NUCLEOTIDE SEQUENCE [LARGE SCALE GENOMIC DNA]</scope>
    <source>
        <strain evidence="8 9">DSM 2279</strain>
    </source>
</reference>
<dbReference type="PANTHER" id="PTHR12674">
    <property type="entry name" value="PREFOLDIN SUBUNIT 5"/>
    <property type="match status" value="1"/>
</dbReference>
<sequence length="148" mass="16418">MSKLGDVDPREVQMLQQYLNEISKEAEAYSSQLQILESRRLESISAIETLNSFSESPDNTILLQIGGGASVRVKIEEPEKVLLNIGSDVFVEKNCQDSGAYLKDRVKELEVLEQKISATIGQLNKQAGDIAKKIEASYKQLQSENAES</sequence>
<name>H1YWG8_9EURY</name>
<evidence type="ECO:0000256" key="3">
    <source>
        <dbReference type="ARBA" id="ARBA00023186"/>
    </source>
</evidence>
<dbReference type="HOGENOM" id="CLU_091867_1_3_2"/>
<dbReference type="Gene3D" id="1.10.287.370">
    <property type="match status" value="1"/>
</dbReference>
<keyword evidence="9" id="KW-1185">Reference proteome</keyword>
<evidence type="ECO:0000256" key="2">
    <source>
        <dbReference type="ARBA" id="ARBA00011716"/>
    </source>
</evidence>
<dbReference type="NCBIfam" id="TIGR00293">
    <property type="entry name" value="prefoldin subunit alpha"/>
    <property type="match status" value="1"/>
</dbReference>
<dbReference type="PANTHER" id="PTHR12674:SF2">
    <property type="entry name" value="PREFOLDIN SUBUNIT 5"/>
    <property type="match status" value="1"/>
</dbReference>
<keyword evidence="3 7" id="KW-0143">Chaperone</keyword>
<evidence type="ECO:0000313" key="8">
    <source>
        <dbReference type="EMBL" id="EHQ35770.1"/>
    </source>
</evidence>
<protein>
    <recommendedName>
        <fullName evidence="5 7">Prefoldin subunit alpha</fullName>
    </recommendedName>
    <alternativeName>
        <fullName evidence="6 7">GimC subunit alpha</fullName>
    </alternativeName>
</protein>
<dbReference type="GO" id="GO:0016272">
    <property type="term" value="C:prefoldin complex"/>
    <property type="evidence" value="ECO:0007669"/>
    <property type="project" value="UniProtKB-UniRule"/>
</dbReference>
<gene>
    <name evidence="7" type="primary">pfdA</name>
    <name evidence="8" type="ORF">Metlim_1669</name>
</gene>
<dbReference type="RefSeq" id="WP_004077614.1">
    <property type="nucleotide sequence ID" value="NZ_CM001436.1"/>
</dbReference>
<evidence type="ECO:0000256" key="6">
    <source>
        <dbReference type="ARBA" id="ARBA00044231"/>
    </source>
</evidence>
<dbReference type="FunCoup" id="H1YWG8">
    <property type="interactions" value="2"/>
</dbReference>
<dbReference type="SUPFAM" id="SSF46579">
    <property type="entry name" value="Prefoldin"/>
    <property type="match status" value="1"/>
</dbReference>
<evidence type="ECO:0000256" key="5">
    <source>
        <dbReference type="ARBA" id="ARBA00044156"/>
    </source>
</evidence>
<dbReference type="InterPro" id="IPR004127">
    <property type="entry name" value="Prefoldin_subunit_alpha"/>
</dbReference>
<dbReference type="Pfam" id="PF02996">
    <property type="entry name" value="Prefoldin"/>
    <property type="match status" value="1"/>
</dbReference>
<dbReference type="STRING" id="937775.Metlim_1669"/>
<evidence type="ECO:0000256" key="4">
    <source>
        <dbReference type="ARBA" id="ARBA00025077"/>
    </source>
</evidence>
<dbReference type="Proteomes" id="UP000005741">
    <property type="component" value="Chromosome"/>
</dbReference>